<keyword evidence="3" id="KW-0804">Transcription</keyword>
<accession>A0A1L8R886</accession>
<evidence type="ECO:0000256" key="2">
    <source>
        <dbReference type="ARBA" id="ARBA00023125"/>
    </source>
</evidence>
<dbReference type="PANTHER" id="PTHR30514">
    <property type="entry name" value="GLUCOKINASE"/>
    <property type="match status" value="1"/>
</dbReference>
<feature type="domain" description="HTH rpiR-type" evidence="5">
    <location>
        <begin position="4"/>
        <end position="80"/>
    </location>
</feature>
<comment type="caution">
    <text evidence="7">The sequence shown here is derived from an EMBL/GenBank/DDBJ whole genome shotgun (WGS) entry which is preliminary data.</text>
</comment>
<gene>
    <name evidence="7" type="ORF">RU96_GL001941</name>
</gene>
<dbReference type="PANTHER" id="PTHR30514:SF1">
    <property type="entry name" value="HTH-TYPE TRANSCRIPTIONAL REGULATOR HEXR-RELATED"/>
    <property type="match status" value="1"/>
</dbReference>
<dbReference type="STRING" id="317010.RU96_GL001941"/>
<keyword evidence="2" id="KW-0238">DNA-binding</keyword>
<dbReference type="Gene3D" id="1.10.10.10">
    <property type="entry name" value="Winged helix-like DNA-binding domain superfamily/Winged helix DNA-binding domain"/>
    <property type="match status" value="1"/>
</dbReference>
<proteinExistence type="predicted"/>
<dbReference type="PROSITE" id="PS51071">
    <property type="entry name" value="HTH_RPIR"/>
    <property type="match status" value="1"/>
</dbReference>
<name>A0A1L8R886_9ENTE</name>
<dbReference type="AlphaFoldDB" id="A0A1L8R886"/>
<keyword evidence="4" id="KW-0175">Coiled coil</keyword>
<dbReference type="InterPro" id="IPR000281">
    <property type="entry name" value="HTH_RpiR"/>
</dbReference>
<dbReference type="Pfam" id="PF01418">
    <property type="entry name" value="HTH_6"/>
    <property type="match status" value="1"/>
</dbReference>
<dbReference type="PROSITE" id="PS51464">
    <property type="entry name" value="SIS"/>
    <property type="match status" value="1"/>
</dbReference>
<dbReference type="GO" id="GO:0097367">
    <property type="term" value="F:carbohydrate derivative binding"/>
    <property type="evidence" value="ECO:0007669"/>
    <property type="project" value="InterPro"/>
</dbReference>
<dbReference type="CDD" id="cd05013">
    <property type="entry name" value="SIS_RpiR"/>
    <property type="match status" value="1"/>
</dbReference>
<feature type="coiled-coil region" evidence="4">
    <location>
        <begin position="3"/>
        <end position="30"/>
    </location>
</feature>
<evidence type="ECO:0000256" key="3">
    <source>
        <dbReference type="ARBA" id="ARBA00023163"/>
    </source>
</evidence>
<dbReference type="EMBL" id="JXKG01000004">
    <property type="protein sequence ID" value="OJG15964.1"/>
    <property type="molecule type" value="Genomic_DNA"/>
</dbReference>
<dbReference type="InterPro" id="IPR036388">
    <property type="entry name" value="WH-like_DNA-bd_sf"/>
</dbReference>
<dbReference type="InterPro" id="IPR046348">
    <property type="entry name" value="SIS_dom_sf"/>
</dbReference>
<evidence type="ECO:0000259" key="6">
    <source>
        <dbReference type="PROSITE" id="PS51464"/>
    </source>
</evidence>
<evidence type="ECO:0000256" key="4">
    <source>
        <dbReference type="SAM" id="Coils"/>
    </source>
</evidence>
<keyword evidence="1" id="KW-0805">Transcription regulation</keyword>
<reference evidence="7 8" key="1">
    <citation type="submission" date="2014-12" db="EMBL/GenBank/DDBJ databases">
        <title>Draft genome sequences of 29 type strains of Enterococci.</title>
        <authorList>
            <person name="Zhong Z."/>
            <person name="Sun Z."/>
            <person name="Liu W."/>
            <person name="Zhang W."/>
            <person name="Zhang H."/>
        </authorList>
    </citation>
    <scope>NUCLEOTIDE SEQUENCE [LARGE SCALE GENOMIC DNA]</scope>
    <source>
        <strain evidence="7 8">DSM 21207</strain>
    </source>
</reference>
<protein>
    <recommendedName>
        <fullName evidence="9">RpiR family transcriptional regulator</fullName>
    </recommendedName>
</protein>
<dbReference type="GO" id="GO:0003677">
    <property type="term" value="F:DNA binding"/>
    <property type="evidence" value="ECO:0007669"/>
    <property type="project" value="UniProtKB-KW"/>
</dbReference>
<dbReference type="InterPro" id="IPR001347">
    <property type="entry name" value="SIS_dom"/>
</dbReference>
<dbReference type="InterPro" id="IPR047640">
    <property type="entry name" value="RpiR-like"/>
</dbReference>
<dbReference type="Proteomes" id="UP000182835">
    <property type="component" value="Unassembled WGS sequence"/>
</dbReference>
<dbReference type="GO" id="GO:1901135">
    <property type="term" value="P:carbohydrate derivative metabolic process"/>
    <property type="evidence" value="ECO:0007669"/>
    <property type="project" value="InterPro"/>
</dbReference>
<evidence type="ECO:0000313" key="8">
    <source>
        <dbReference type="Proteomes" id="UP000182835"/>
    </source>
</evidence>
<dbReference type="SUPFAM" id="SSF53697">
    <property type="entry name" value="SIS domain"/>
    <property type="match status" value="1"/>
</dbReference>
<dbReference type="InterPro" id="IPR035472">
    <property type="entry name" value="RpiR-like_SIS"/>
</dbReference>
<feature type="domain" description="SIS" evidence="6">
    <location>
        <begin position="125"/>
        <end position="266"/>
    </location>
</feature>
<evidence type="ECO:0000313" key="7">
    <source>
        <dbReference type="EMBL" id="OJG15964.1"/>
    </source>
</evidence>
<organism evidence="7 8">
    <name type="scientific">Enterococcus canintestini</name>
    <dbReference type="NCBI Taxonomy" id="317010"/>
    <lineage>
        <taxon>Bacteria</taxon>
        <taxon>Bacillati</taxon>
        <taxon>Bacillota</taxon>
        <taxon>Bacilli</taxon>
        <taxon>Lactobacillales</taxon>
        <taxon>Enterococcaceae</taxon>
        <taxon>Enterococcus</taxon>
    </lineage>
</organism>
<sequence>MIAMALINRIQGMENELSKAELRIFRYIKRNIDKIPTMTAEQIAKGSKTSAPTVVRFAKKVGASSLTDFKIQISAENQPNSANQEYSDVKKNEPIASLKEKLSQNAQLTLQETTQILSDEKLLAALKLLETKERIFVAGVGASHLVAEDIKQKWDRIGKSVSLETNYNSLLPQLINTKKDAVLWLISNSGETPEITYFADVAKELKIPIITLTRFGNNRLSKLADVSLQVSRPQEADQRSAATNSLIAQFLAVDILFYSYISRNQENAEKIYQSRQIIRDFRAKHF</sequence>
<dbReference type="SUPFAM" id="SSF46689">
    <property type="entry name" value="Homeodomain-like"/>
    <property type="match status" value="1"/>
</dbReference>
<dbReference type="InterPro" id="IPR009057">
    <property type="entry name" value="Homeodomain-like_sf"/>
</dbReference>
<evidence type="ECO:0008006" key="9">
    <source>
        <dbReference type="Google" id="ProtNLM"/>
    </source>
</evidence>
<dbReference type="GO" id="GO:0003700">
    <property type="term" value="F:DNA-binding transcription factor activity"/>
    <property type="evidence" value="ECO:0007669"/>
    <property type="project" value="InterPro"/>
</dbReference>
<evidence type="ECO:0000256" key="1">
    <source>
        <dbReference type="ARBA" id="ARBA00023015"/>
    </source>
</evidence>
<dbReference type="Pfam" id="PF01380">
    <property type="entry name" value="SIS"/>
    <property type="match status" value="1"/>
</dbReference>
<dbReference type="Gene3D" id="3.40.50.10490">
    <property type="entry name" value="Glucose-6-phosphate isomerase like protein, domain 1"/>
    <property type="match status" value="1"/>
</dbReference>
<evidence type="ECO:0000259" key="5">
    <source>
        <dbReference type="PROSITE" id="PS51071"/>
    </source>
</evidence>